<protein>
    <submittedName>
        <fullName evidence="2">Uncharacterized protein</fullName>
    </submittedName>
</protein>
<dbReference type="Gramene" id="OMERI08G16530.1">
    <property type="protein sequence ID" value="OMERI08G16530.1"/>
    <property type="gene ID" value="OMERI08G16530"/>
</dbReference>
<keyword evidence="3" id="KW-1185">Reference proteome</keyword>
<evidence type="ECO:0000256" key="1">
    <source>
        <dbReference type="SAM" id="MobiDB-lite"/>
    </source>
</evidence>
<dbReference type="Proteomes" id="UP000008021">
    <property type="component" value="Chromosome 8"/>
</dbReference>
<evidence type="ECO:0000313" key="3">
    <source>
        <dbReference type="Proteomes" id="UP000008021"/>
    </source>
</evidence>
<dbReference type="AlphaFoldDB" id="A0A0E0EN84"/>
<accession>A0A0E0EN84</accession>
<feature type="region of interest" description="Disordered" evidence="1">
    <location>
        <begin position="1"/>
        <end position="23"/>
    </location>
</feature>
<dbReference type="EnsemblPlants" id="OMERI08G16530.1">
    <property type="protein sequence ID" value="OMERI08G16530.1"/>
    <property type="gene ID" value="OMERI08G16530"/>
</dbReference>
<organism evidence="2">
    <name type="scientific">Oryza meridionalis</name>
    <dbReference type="NCBI Taxonomy" id="40149"/>
    <lineage>
        <taxon>Eukaryota</taxon>
        <taxon>Viridiplantae</taxon>
        <taxon>Streptophyta</taxon>
        <taxon>Embryophyta</taxon>
        <taxon>Tracheophyta</taxon>
        <taxon>Spermatophyta</taxon>
        <taxon>Magnoliopsida</taxon>
        <taxon>Liliopsida</taxon>
        <taxon>Poales</taxon>
        <taxon>Poaceae</taxon>
        <taxon>BOP clade</taxon>
        <taxon>Oryzoideae</taxon>
        <taxon>Oryzeae</taxon>
        <taxon>Oryzinae</taxon>
        <taxon>Oryza</taxon>
    </lineage>
</organism>
<feature type="compositionally biased region" description="Gly residues" evidence="1">
    <location>
        <begin position="1"/>
        <end position="10"/>
    </location>
</feature>
<sequence length="94" mass="10575">MFTNGGAGGGLPPPLPPLRPRPPTAVIRRQVGSRSGQVPRQRSMHAWLGVSYSNTLKVNYPFRHELSLFLLAIFISFHQFQGFNFSLFFSEETI</sequence>
<reference evidence="2" key="1">
    <citation type="submission" date="2015-04" db="UniProtKB">
        <authorList>
            <consortium name="EnsemblPlants"/>
        </authorList>
    </citation>
    <scope>IDENTIFICATION</scope>
</reference>
<name>A0A0E0EN84_9ORYZ</name>
<reference evidence="2" key="2">
    <citation type="submission" date="2018-05" db="EMBL/GenBank/DDBJ databases">
        <title>OmerRS3 (Oryza meridionalis Reference Sequence Version 3).</title>
        <authorList>
            <person name="Zhang J."/>
            <person name="Kudrna D."/>
            <person name="Lee S."/>
            <person name="Talag J."/>
            <person name="Welchert J."/>
            <person name="Wing R.A."/>
        </authorList>
    </citation>
    <scope>NUCLEOTIDE SEQUENCE [LARGE SCALE GENOMIC DNA]</scope>
    <source>
        <strain evidence="2">cv. OR44</strain>
    </source>
</reference>
<proteinExistence type="predicted"/>
<feature type="compositionally biased region" description="Pro residues" evidence="1">
    <location>
        <begin position="11"/>
        <end position="23"/>
    </location>
</feature>
<evidence type="ECO:0000313" key="2">
    <source>
        <dbReference type="EnsemblPlants" id="OMERI08G16530.1"/>
    </source>
</evidence>
<dbReference type="HOGENOM" id="CLU_2389887_0_0_1"/>